<name>A0A9N9WTV7_9DIPT</name>
<dbReference type="InterPro" id="IPR003961">
    <property type="entry name" value="FN3_dom"/>
</dbReference>
<reference evidence="5" key="2">
    <citation type="submission" date="2022-10" db="EMBL/GenBank/DDBJ databases">
        <authorList>
            <consortium name="ENA_rothamsted_submissions"/>
            <consortium name="culmorum"/>
            <person name="King R."/>
        </authorList>
    </citation>
    <scope>NUCLEOTIDE SEQUENCE</scope>
</reference>
<feature type="domain" description="Ig-like" evidence="4">
    <location>
        <begin position="118"/>
        <end position="207"/>
    </location>
</feature>
<dbReference type="EMBL" id="OU895878">
    <property type="protein sequence ID" value="CAG9805777.1"/>
    <property type="molecule type" value="Genomic_DNA"/>
</dbReference>
<dbReference type="InterPro" id="IPR013098">
    <property type="entry name" value="Ig_I-set"/>
</dbReference>
<sequence length="409" mass="46893">MLCAFFLSFFFLYPKKCHNQKKILVPAKISHVTSGGHLQVKKGSPVRLECSATGNPMPNITWTRKNNLLPNGEEKFVSPSYVIENMDRHKGGTYICTANNGVGQTASSQISLHVLYPPEITLEQATIYSGEGQTAELSCIIHGETTPQVSWLRDTVPIDPHNEHFSMDNRGTRYTLTVRRVRSQDFGNYSCVADNQLGKNKKNIRLSGEPRAPVIRSNAQSQWRDKYNISWTVDSYAPIEEYKLYYKLLSNNPPIGYGNNHLDAHQNSDSYPNNANYMDNTNIHNPYDSFSSYSSFYKRAHNTDWTDIVLQPYPYTTHYTQGMSFIIRELLPDQQYEAKVIARNRYGWSEFSERFVFNTALIDTEARDMEVKHYTSATSSIFTSSNELKFLLNLKFSLFALHYTRLNLC</sequence>
<dbReference type="FunFam" id="2.60.40.10:FF:000877">
    <property type="entry name" value="CLUMA_CG002357, isoform A"/>
    <property type="match status" value="1"/>
</dbReference>
<dbReference type="PANTHER" id="PTHR45080">
    <property type="entry name" value="CONTACTIN 5"/>
    <property type="match status" value="1"/>
</dbReference>
<dbReference type="PROSITE" id="PS50835">
    <property type="entry name" value="IG_LIKE"/>
    <property type="match status" value="2"/>
</dbReference>
<keyword evidence="6" id="KW-1185">Reference proteome</keyword>
<keyword evidence="2" id="KW-0393">Immunoglobulin domain</keyword>
<keyword evidence="3" id="KW-0732">Signal</keyword>
<dbReference type="Gene3D" id="2.60.40.10">
    <property type="entry name" value="Immunoglobulins"/>
    <property type="match status" value="3"/>
</dbReference>
<dbReference type="SUPFAM" id="SSF49265">
    <property type="entry name" value="Fibronectin type III"/>
    <property type="match status" value="1"/>
</dbReference>
<evidence type="ECO:0000256" key="1">
    <source>
        <dbReference type="ARBA" id="ARBA00022737"/>
    </source>
</evidence>
<dbReference type="GO" id="GO:0007156">
    <property type="term" value="P:homophilic cell adhesion via plasma membrane adhesion molecules"/>
    <property type="evidence" value="ECO:0007669"/>
    <property type="project" value="TreeGrafter"/>
</dbReference>
<dbReference type="SMART" id="SM00409">
    <property type="entry name" value="IG"/>
    <property type="match status" value="2"/>
</dbReference>
<dbReference type="SMART" id="SM00408">
    <property type="entry name" value="IGc2"/>
    <property type="match status" value="2"/>
</dbReference>
<dbReference type="PANTHER" id="PTHR45080:SF33">
    <property type="entry name" value="IG-LIKE DOMAIN-CONTAINING PROTEIN"/>
    <property type="match status" value="1"/>
</dbReference>
<proteinExistence type="predicted"/>
<dbReference type="GO" id="GO:0030424">
    <property type="term" value="C:axon"/>
    <property type="evidence" value="ECO:0007669"/>
    <property type="project" value="TreeGrafter"/>
</dbReference>
<dbReference type="GO" id="GO:0050808">
    <property type="term" value="P:synapse organization"/>
    <property type="evidence" value="ECO:0007669"/>
    <property type="project" value="TreeGrafter"/>
</dbReference>
<protein>
    <recommendedName>
        <fullName evidence="4">Ig-like domain-containing protein</fullName>
    </recommendedName>
</protein>
<dbReference type="InterPro" id="IPR050958">
    <property type="entry name" value="Cell_Adh-Cytoskel_Orgn"/>
</dbReference>
<gene>
    <name evidence="5" type="ORF">CHIRRI_LOCUS8645</name>
</gene>
<evidence type="ECO:0000256" key="3">
    <source>
        <dbReference type="SAM" id="SignalP"/>
    </source>
</evidence>
<dbReference type="SUPFAM" id="SSF48726">
    <property type="entry name" value="Immunoglobulin"/>
    <property type="match status" value="2"/>
</dbReference>
<evidence type="ECO:0000313" key="5">
    <source>
        <dbReference type="EMBL" id="CAG9805777.1"/>
    </source>
</evidence>
<accession>A0A9N9WTV7</accession>
<dbReference type="InterPro" id="IPR003598">
    <property type="entry name" value="Ig_sub2"/>
</dbReference>
<dbReference type="InterPro" id="IPR036179">
    <property type="entry name" value="Ig-like_dom_sf"/>
</dbReference>
<dbReference type="GO" id="GO:0005886">
    <property type="term" value="C:plasma membrane"/>
    <property type="evidence" value="ECO:0007669"/>
    <property type="project" value="TreeGrafter"/>
</dbReference>
<dbReference type="InterPro" id="IPR013783">
    <property type="entry name" value="Ig-like_fold"/>
</dbReference>
<dbReference type="GO" id="GO:0043025">
    <property type="term" value="C:neuronal cell body"/>
    <property type="evidence" value="ECO:0007669"/>
    <property type="project" value="TreeGrafter"/>
</dbReference>
<dbReference type="InterPro" id="IPR036116">
    <property type="entry name" value="FN3_sf"/>
</dbReference>
<reference evidence="5" key="1">
    <citation type="submission" date="2022-01" db="EMBL/GenBank/DDBJ databases">
        <authorList>
            <person name="King R."/>
        </authorList>
    </citation>
    <scope>NUCLEOTIDE SEQUENCE</scope>
</reference>
<feature type="domain" description="Ig-like" evidence="4">
    <location>
        <begin position="26"/>
        <end position="111"/>
    </location>
</feature>
<dbReference type="GO" id="GO:0008046">
    <property type="term" value="F:axon guidance receptor activity"/>
    <property type="evidence" value="ECO:0007669"/>
    <property type="project" value="TreeGrafter"/>
</dbReference>
<evidence type="ECO:0000256" key="2">
    <source>
        <dbReference type="ARBA" id="ARBA00023319"/>
    </source>
</evidence>
<dbReference type="FunFam" id="2.60.40.10:FF:001233">
    <property type="entry name" value="Uncharacterized protein, isoform B"/>
    <property type="match status" value="1"/>
</dbReference>
<keyword evidence="1" id="KW-0677">Repeat</keyword>
<dbReference type="Pfam" id="PF13927">
    <property type="entry name" value="Ig_3"/>
    <property type="match status" value="1"/>
</dbReference>
<organism evidence="5 6">
    <name type="scientific">Chironomus riparius</name>
    <dbReference type="NCBI Taxonomy" id="315576"/>
    <lineage>
        <taxon>Eukaryota</taxon>
        <taxon>Metazoa</taxon>
        <taxon>Ecdysozoa</taxon>
        <taxon>Arthropoda</taxon>
        <taxon>Hexapoda</taxon>
        <taxon>Insecta</taxon>
        <taxon>Pterygota</taxon>
        <taxon>Neoptera</taxon>
        <taxon>Endopterygota</taxon>
        <taxon>Diptera</taxon>
        <taxon>Nematocera</taxon>
        <taxon>Chironomoidea</taxon>
        <taxon>Chironomidae</taxon>
        <taxon>Chironominae</taxon>
        <taxon>Chironomus</taxon>
    </lineage>
</organism>
<feature type="chain" id="PRO_5040168479" description="Ig-like domain-containing protein" evidence="3">
    <location>
        <begin position="20"/>
        <end position="409"/>
    </location>
</feature>
<feature type="signal peptide" evidence="3">
    <location>
        <begin position="1"/>
        <end position="19"/>
    </location>
</feature>
<dbReference type="AlphaFoldDB" id="A0A9N9WTV7"/>
<dbReference type="InterPro" id="IPR007110">
    <property type="entry name" value="Ig-like_dom"/>
</dbReference>
<evidence type="ECO:0000313" key="6">
    <source>
        <dbReference type="Proteomes" id="UP001153620"/>
    </source>
</evidence>
<evidence type="ECO:0000259" key="4">
    <source>
        <dbReference type="PROSITE" id="PS50835"/>
    </source>
</evidence>
<dbReference type="Pfam" id="PF07679">
    <property type="entry name" value="I-set"/>
    <property type="match status" value="1"/>
</dbReference>
<dbReference type="OrthoDB" id="6159398at2759"/>
<dbReference type="CDD" id="cd00063">
    <property type="entry name" value="FN3"/>
    <property type="match status" value="1"/>
</dbReference>
<dbReference type="Proteomes" id="UP001153620">
    <property type="component" value="Chromosome 2"/>
</dbReference>
<dbReference type="InterPro" id="IPR003599">
    <property type="entry name" value="Ig_sub"/>
</dbReference>